<comment type="caution">
    <text evidence="2">The sequence shown here is derived from an EMBL/GenBank/DDBJ whole genome shotgun (WGS) entry which is preliminary data.</text>
</comment>
<dbReference type="AlphaFoldDB" id="A0A9W9EKW2"/>
<evidence type="ECO:0000313" key="2">
    <source>
        <dbReference type="EMBL" id="KAJ5083677.1"/>
    </source>
</evidence>
<accession>A0A9W9EKW2</accession>
<dbReference type="Proteomes" id="UP001149165">
    <property type="component" value="Unassembled WGS sequence"/>
</dbReference>
<dbReference type="PROSITE" id="PS00175">
    <property type="entry name" value="PG_MUTASE"/>
    <property type="match status" value="1"/>
</dbReference>
<feature type="signal peptide" evidence="1">
    <location>
        <begin position="1"/>
        <end position="21"/>
    </location>
</feature>
<name>A0A9W9EKW2_9EURO</name>
<evidence type="ECO:0000256" key="1">
    <source>
        <dbReference type="SAM" id="SignalP"/>
    </source>
</evidence>
<organism evidence="2 3">
    <name type="scientific">Penicillium angulare</name>
    <dbReference type="NCBI Taxonomy" id="116970"/>
    <lineage>
        <taxon>Eukaryota</taxon>
        <taxon>Fungi</taxon>
        <taxon>Dikarya</taxon>
        <taxon>Ascomycota</taxon>
        <taxon>Pezizomycotina</taxon>
        <taxon>Eurotiomycetes</taxon>
        <taxon>Eurotiomycetidae</taxon>
        <taxon>Eurotiales</taxon>
        <taxon>Aspergillaceae</taxon>
        <taxon>Penicillium</taxon>
    </lineage>
</organism>
<proteinExistence type="predicted"/>
<dbReference type="OrthoDB" id="425925at2759"/>
<feature type="chain" id="PRO_5040743735" description="Phosphoglycerate mutase family protein" evidence="1">
    <location>
        <begin position="22"/>
        <end position="196"/>
    </location>
</feature>
<dbReference type="GO" id="GO:0003824">
    <property type="term" value="F:catalytic activity"/>
    <property type="evidence" value="ECO:0007669"/>
    <property type="project" value="InterPro"/>
</dbReference>
<evidence type="ECO:0000313" key="3">
    <source>
        <dbReference type="Proteomes" id="UP001149165"/>
    </source>
</evidence>
<keyword evidence="3" id="KW-1185">Reference proteome</keyword>
<dbReference type="EMBL" id="JAPQKH010000008">
    <property type="protein sequence ID" value="KAJ5083677.1"/>
    <property type="molecule type" value="Genomic_DNA"/>
</dbReference>
<sequence>MLLKSIFQLSTYLQLFTLATATPTPTPIPNDQHSTFYLIRHGEKPSNPENHELTFDGLRRAQCLRWIFNANSHYDVGHILAPTMKDNGEHGRSFKTVAPLARDLGLQVDLHCGRKEADCVADAIRTYNGTGNILVAWRHKNMVEIQQKLGVVDPIEYPEDRFDLIFRIPYPYDTITGIRSEECPGLDTGAGLVVQY</sequence>
<keyword evidence="1" id="KW-0732">Signal</keyword>
<evidence type="ECO:0008006" key="4">
    <source>
        <dbReference type="Google" id="ProtNLM"/>
    </source>
</evidence>
<protein>
    <recommendedName>
        <fullName evidence="4">Phosphoglycerate mutase family protein</fullName>
    </recommendedName>
</protein>
<gene>
    <name evidence="2" type="ORF">N7456_013104</name>
</gene>
<reference evidence="2" key="1">
    <citation type="submission" date="2022-11" db="EMBL/GenBank/DDBJ databases">
        <authorList>
            <person name="Petersen C."/>
        </authorList>
    </citation>
    <scope>NUCLEOTIDE SEQUENCE</scope>
    <source>
        <strain evidence="2">IBT 30069</strain>
    </source>
</reference>
<dbReference type="InterPro" id="IPR001345">
    <property type="entry name" value="PG/BPGM_mutase_AS"/>
</dbReference>
<reference evidence="2" key="2">
    <citation type="journal article" date="2023" name="IMA Fungus">
        <title>Comparative genomic study of the Penicillium genus elucidates a diverse pangenome and 15 lateral gene transfer events.</title>
        <authorList>
            <person name="Petersen C."/>
            <person name="Sorensen T."/>
            <person name="Nielsen M.R."/>
            <person name="Sondergaard T.E."/>
            <person name="Sorensen J.L."/>
            <person name="Fitzpatrick D.A."/>
            <person name="Frisvad J.C."/>
            <person name="Nielsen K.L."/>
        </authorList>
    </citation>
    <scope>NUCLEOTIDE SEQUENCE</scope>
    <source>
        <strain evidence="2">IBT 30069</strain>
    </source>
</reference>